<feature type="transmembrane region" description="Helical" evidence="1">
    <location>
        <begin position="12"/>
        <end position="31"/>
    </location>
</feature>
<keyword evidence="1" id="KW-0472">Membrane</keyword>
<proteinExistence type="predicted"/>
<keyword evidence="2" id="KW-1185">Reference proteome</keyword>
<dbReference type="WBParaSite" id="TMUE_1000004375.1">
    <property type="protein sequence ID" value="TMUE_1000004375.1"/>
    <property type="gene ID" value="WBGene00288190"/>
</dbReference>
<protein>
    <submittedName>
        <fullName evidence="3">Uncharacterized protein</fullName>
    </submittedName>
</protein>
<name>A0A5S6QBA0_TRIMR</name>
<organism evidence="2 3">
    <name type="scientific">Trichuris muris</name>
    <name type="common">Mouse whipworm</name>
    <dbReference type="NCBI Taxonomy" id="70415"/>
    <lineage>
        <taxon>Eukaryota</taxon>
        <taxon>Metazoa</taxon>
        <taxon>Ecdysozoa</taxon>
        <taxon>Nematoda</taxon>
        <taxon>Enoplea</taxon>
        <taxon>Dorylaimia</taxon>
        <taxon>Trichinellida</taxon>
        <taxon>Trichuridae</taxon>
        <taxon>Trichuris</taxon>
    </lineage>
</organism>
<dbReference type="AlphaFoldDB" id="A0A5S6QBA0"/>
<reference evidence="3" key="1">
    <citation type="submission" date="2019-12" db="UniProtKB">
        <authorList>
            <consortium name="WormBaseParasite"/>
        </authorList>
    </citation>
    <scope>IDENTIFICATION</scope>
</reference>
<accession>A0A5S6QBA0</accession>
<keyword evidence="1" id="KW-1133">Transmembrane helix</keyword>
<evidence type="ECO:0000256" key="1">
    <source>
        <dbReference type="SAM" id="Phobius"/>
    </source>
</evidence>
<evidence type="ECO:0000313" key="3">
    <source>
        <dbReference type="WBParaSite" id="TMUE_1000004375.1"/>
    </source>
</evidence>
<evidence type="ECO:0000313" key="2">
    <source>
        <dbReference type="Proteomes" id="UP000046395"/>
    </source>
</evidence>
<sequence>MLNVNLYPTENTSSLFLMFTSAAVFPLHFLLCRELPASNRHNFKRVNLRVPRCWTGVYGDIILTHDSRMTVRVLVIVFSEINRSRTEHNTFLWLSTFPSSASIVSSAVVECTELAGGDIHAESRSTYLKLVNVSMRKKRLSVFYKTRVPSTGKGRAHVDTE</sequence>
<keyword evidence="1" id="KW-0812">Transmembrane</keyword>
<dbReference type="Proteomes" id="UP000046395">
    <property type="component" value="Unassembled WGS sequence"/>
</dbReference>